<dbReference type="Pfam" id="PF10382">
    <property type="entry name" value="ZGRF1-like_N"/>
    <property type="match status" value="3"/>
</dbReference>
<dbReference type="InterPro" id="IPR052800">
    <property type="entry name" value="DNA_Repair_Helicase_ZGRF1"/>
</dbReference>
<dbReference type="AlphaFoldDB" id="A0A5N6MVI2"/>
<dbReference type="PANTHER" id="PTHR28535:SF1">
    <property type="entry name" value="PROTEIN ZGRF1"/>
    <property type="match status" value="1"/>
</dbReference>
<gene>
    <name evidence="3" type="ORF">E3N88_27024</name>
</gene>
<reference evidence="3 4" key="1">
    <citation type="submission" date="2019-05" db="EMBL/GenBank/DDBJ databases">
        <title>Mikania micrantha, genome provides insights into the molecular mechanism of rapid growth.</title>
        <authorList>
            <person name="Liu B."/>
        </authorList>
    </citation>
    <scope>NUCLEOTIDE SEQUENCE [LARGE SCALE GENOMIC DNA]</scope>
    <source>
        <strain evidence="3">NLD-2019</strain>
        <tissue evidence="3">Leaf</tissue>
    </source>
</reference>
<feature type="domain" description="5'-3' DNA helicase ZGRF1-like N-terminal" evidence="2">
    <location>
        <begin position="212"/>
        <end position="286"/>
    </location>
</feature>
<dbReference type="Proteomes" id="UP000326396">
    <property type="component" value="Linkage Group LG4"/>
</dbReference>
<dbReference type="OrthoDB" id="6513042at2759"/>
<evidence type="ECO:0000313" key="3">
    <source>
        <dbReference type="EMBL" id="KAD4178433.1"/>
    </source>
</evidence>
<sequence>MGGGRVAHPVLKGPSVVKELIIGAVLGLAAGGLWKMHHWNEQRKTRTFYDLLEKEEGKMADDVRRWSVTYTKHIMQKRKVYQDGFLELQSSSHKVKLYDDCDQLLDSKIIKLDDAVRPGETLTFGAYLVDVGDPHGETKPILNPILQRDKTMADRKGTSNNKTRMGILHIRKASSINLSPSQKIIREFKRREVNKYGSSPSRPETVKDDSTEWQVLYTTQLTQKAKKFHDGILKVAASGLCGRQAVLYDETRKLLDSRFLKNEEIINAGESMRFDGHIVDIIELKDDKFLKNKNVDESYSYKQNTVQSKIQTDIKDWDVMYTTHITQKAKKFQDGILKLASSGSQGRQEVTLLAEDGTILSHRYLRLSEDINSGSLFNMTNYLVEVCEPRKHSAENFQRKTSASENETMEVRRSDVDNIKLCKRIPATKPLFDGASLLQDTESKIRKSVSDEVISTTVSKNKPLRDAHSILSILKKPSTQEAIFVEKVNLEVQQDSCSSISEKLQCSEETRLSSEATSTSNFNERANETRDQSNIENSGDNKRVNSNTEFPSFDLGFD</sequence>
<organism evidence="3 4">
    <name type="scientific">Mikania micrantha</name>
    <name type="common">bitter vine</name>
    <dbReference type="NCBI Taxonomy" id="192012"/>
    <lineage>
        <taxon>Eukaryota</taxon>
        <taxon>Viridiplantae</taxon>
        <taxon>Streptophyta</taxon>
        <taxon>Embryophyta</taxon>
        <taxon>Tracheophyta</taxon>
        <taxon>Spermatophyta</taxon>
        <taxon>Magnoliopsida</taxon>
        <taxon>eudicotyledons</taxon>
        <taxon>Gunneridae</taxon>
        <taxon>Pentapetalae</taxon>
        <taxon>asterids</taxon>
        <taxon>campanulids</taxon>
        <taxon>Asterales</taxon>
        <taxon>Asteraceae</taxon>
        <taxon>Asteroideae</taxon>
        <taxon>Heliantheae alliance</taxon>
        <taxon>Eupatorieae</taxon>
        <taxon>Mikania</taxon>
    </lineage>
</organism>
<dbReference type="GO" id="GO:0006302">
    <property type="term" value="P:double-strand break repair"/>
    <property type="evidence" value="ECO:0007669"/>
    <property type="project" value="TreeGrafter"/>
</dbReference>
<evidence type="ECO:0000259" key="2">
    <source>
        <dbReference type="Pfam" id="PF10382"/>
    </source>
</evidence>
<dbReference type="EMBL" id="SZYD01000014">
    <property type="protein sequence ID" value="KAD4178433.1"/>
    <property type="molecule type" value="Genomic_DNA"/>
</dbReference>
<dbReference type="PANTHER" id="PTHR28535">
    <property type="entry name" value="ZINC FINGER GRF-TYPE CONTAINING 1"/>
    <property type="match status" value="1"/>
</dbReference>
<feature type="domain" description="5'-3' DNA helicase ZGRF1-like N-terminal" evidence="2">
    <location>
        <begin position="314"/>
        <end position="393"/>
    </location>
</feature>
<dbReference type="InterPro" id="IPR018838">
    <property type="entry name" value="ZGRF1-like_N"/>
</dbReference>
<protein>
    <recommendedName>
        <fullName evidence="2">5'-3' DNA helicase ZGRF1-like N-terminal domain-containing protein</fullName>
    </recommendedName>
</protein>
<keyword evidence="4" id="KW-1185">Reference proteome</keyword>
<evidence type="ECO:0000313" key="4">
    <source>
        <dbReference type="Proteomes" id="UP000326396"/>
    </source>
</evidence>
<proteinExistence type="predicted"/>
<name>A0A5N6MVI2_9ASTR</name>
<accession>A0A5N6MVI2</accession>
<comment type="caution">
    <text evidence="3">The sequence shown here is derived from an EMBL/GenBank/DDBJ whole genome shotgun (WGS) entry which is preliminary data.</text>
</comment>
<dbReference type="GO" id="GO:0035861">
    <property type="term" value="C:site of double-strand break"/>
    <property type="evidence" value="ECO:0007669"/>
    <property type="project" value="TreeGrafter"/>
</dbReference>
<evidence type="ECO:0000256" key="1">
    <source>
        <dbReference type="SAM" id="MobiDB-lite"/>
    </source>
</evidence>
<feature type="compositionally biased region" description="Polar residues" evidence="1">
    <location>
        <begin position="513"/>
        <end position="524"/>
    </location>
</feature>
<feature type="domain" description="5'-3' DNA helicase ZGRF1-like N-terminal" evidence="2">
    <location>
        <begin position="63"/>
        <end position="138"/>
    </location>
</feature>
<dbReference type="GO" id="GO:0005634">
    <property type="term" value="C:nucleus"/>
    <property type="evidence" value="ECO:0007669"/>
    <property type="project" value="TreeGrafter"/>
</dbReference>
<feature type="region of interest" description="Disordered" evidence="1">
    <location>
        <begin position="508"/>
        <end position="558"/>
    </location>
</feature>
<feature type="compositionally biased region" description="Basic and acidic residues" evidence="1">
    <location>
        <begin position="525"/>
        <end position="543"/>
    </location>
</feature>